<dbReference type="GeneID" id="98296269"/>
<dbReference type="Pfam" id="PF13344">
    <property type="entry name" value="Hydrolase_6"/>
    <property type="match status" value="1"/>
</dbReference>
<dbReference type="RefSeq" id="WP_094694583.1">
    <property type="nucleotide sequence ID" value="NZ_JBDNSG010000011.1"/>
</dbReference>
<dbReference type="GO" id="GO:0005737">
    <property type="term" value="C:cytoplasm"/>
    <property type="evidence" value="ECO:0007669"/>
    <property type="project" value="TreeGrafter"/>
</dbReference>
<comment type="caution">
    <text evidence="1">The sequence shown here is derived from an EMBL/GenBank/DDBJ whole genome shotgun (WGS) entry which is preliminary data.</text>
</comment>
<sequence length="361" mass="39279">MNHTRCLKESKEPLARRYALALLDLDGVVYRGDDPVAHASEGIAKAQSDGMRPSYTTNNPSRFPDTVAKQLQGFAVNAQGSDIITSAIVAARMLTHHLHSGAKVLIVGAEHLRDEVRKVGFEVVDDAREHPDAVLQSWHKDLSFNELAQAAYAIEQGAQYYVTNRDMTIPREQGIAPGNGALQLPIIETTGKHPLDSAGKPESAMYDEARMLFSRDGNPIPGDTCLPVGDRLDTDIEAANRGDYDSLVVLTGVATPRMIMTASVIQRPSYIARDLLGLDMAHPAVNRIRMGEWRCRDCVLRLDGKRFELDASTSAVHAHDGLDALRAASCVAWEAMDSGVAAEEIDTSVIEQALQPTASED</sequence>
<organism evidence="1 2">
    <name type="scientific">Bifidobacterium aquikefiri</name>
    <dbReference type="NCBI Taxonomy" id="1653207"/>
    <lineage>
        <taxon>Bacteria</taxon>
        <taxon>Bacillati</taxon>
        <taxon>Actinomycetota</taxon>
        <taxon>Actinomycetes</taxon>
        <taxon>Bifidobacteriales</taxon>
        <taxon>Bifidobacteriaceae</taxon>
        <taxon>Bifidobacterium</taxon>
    </lineage>
</organism>
<keyword evidence="1" id="KW-0378">Hydrolase</keyword>
<proteinExistence type="predicted"/>
<dbReference type="OrthoDB" id="3400930at2"/>
<dbReference type="InterPro" id="IPR023214">
    <property type="entry name" value="HAD_sf"/>
</dbReference>
<dbReference type="NCBIfam" id="TIGR01460">
    <property type="entry name" value="HAD-SF-IIA"/>
    <property type="match status" value="1"/>
</dbReference>
<dbReference type="Pfam" id="PF13242">
    <property type="entry name" value="Hydrolase_like"/>
    <property type="match status" value="1"/>
</dbReference>
<dbReference type="PANTHER" id="PTHR19288:SF95">
    <property type="entry name" value="D-GLYCEROL 3-PHOSPHATE PHOSPHATASE"/>
    <property type="match status" value="1"/>
</dbReference>
<reference evidence="1 2" key="1">
    <citation type="journal article" date="2017" name="BMC Genomics">
        <title>Comparative genomic and phylogenomic analyses of the Bifidobacteriaceae family.</title>
        <authorList>
            <person name="Lugli G.A."/>
            <person name="Milani C."/>
            <person name="Turroni F."/>
            <person name="Duranti S."/>
            <person name="Mancabelli L."/>
            <person name="Mangifesta M."/>
            <person name="Ferrario C."/>
            <person name="Modesto M."/>
            <person name="Mattarelli P."/>
            <person name="Jiri K."/>
            <person name="van Sinderen D."/>
            <person name="Ventura M."/>
        </authorList>
    </citation>
    <scope>NUCLEOTIDE SEQUENCE [LARGE SCALE GENOMIC DNA]</scope>
    <source>
        <strain evidence="1 2">LMG 28769</strain>
    </source>
</reference>
<dbReference type="Proteomes" id="UP000216451">
    <property type="component" value="Unassembled WGS sequence"/>
</dbReference>
<dbReference type="PANTHER" id="PTHR19288">
    <property type="entry name" value="4-NITROPHENYLPHOSPHATASE-RELATED"/>
    <property type="match status" value="1"/>
</dbReference>
<dbReference type="AlphaFoldDB" id="A0A261G1W1"/>
<name>A0A261G1W1_9BIFI</name>
<evidence type="ECO:0000313" key="1">
    <source>
        <dbReference type="EMBL" id="OZG65421.1"/>
    </source>
</evidence>
<dbReference type="InterPro" id="IPR006357">
    <property type="entry name" value="HAD-SF_hydro_IIA"/>
</dbReference>
<dbReference type="InterPro" id="IPR036412">
    <property type="entry name" value="HAD-like_sf"/>
</dbReference>
<dbReference type="GO" id="GO:0016791">
    <property type="term" value="F:phosphatase activity"/>
    <property type="evidence" value="ECO:0007669"/>
    <property type="project" value="TreeGrafter"/>
</dbReference>
<gene>
    <name evidence="1" type="ORF">BAQU_1604</name>
</gene>
<dbReference type="Gene3D" id="3.40.50.1000">
    <property type="entry name" value="HAD superfamily/HAD-like"/>
    <property type="match status" value="2"/>
</dbReference>
<dbReference type="SUPFAM" id="SSF56784">
    <property type="entry name" value="HAD-like"/>
    <property type="match status" value="1"/>
</dbReference>
<evidence type="ECO:0000313" key="2">
    <source>
        <dbReference type="Proteomes" id="UP000216451"/>
    </source>
</evidence>
<dbReference type="EMBL" id="MWXA01000008">
    <property type="protein sequence ID" value="OZG65421.1"/>
    <property type="molecule type" value="Genomic_DNA"/>
</dbReference>
<protein>
    <submittedName>
        <fullName evidence="1">Hydrolase</fullName>
    </submittedName>
</protein>
<accession>A0A261G1W1</accession>
<keyword evidence="2" id="KW-1185">Reference proteome</keyword>